<dbReference type="OrthoDB" id="3460651at2"/>
<name>A0A255GGM4_9ACTN</name>
<keyword evidence="1" id="KW-0805">Transcription regulation</keyword>
<dbReference type="InterPro" id="IPR036388">
    <property type="entry name" value="WH-like_DNA-bd_sf"/>
</dbReference>
<sequence>MARPCPVGGGPATMRLHPHRSRVSRMAGLRFSVRSLGMVRFAISPIWETIAAIRLLHHPGRGLLGEWTAEQLPVLDQLPWLRALVPPSGHMADVLTPTPPRARNSLRAELEVVAQSGPEVFVADLRHVLANRHCLDRSLIERALADPVSALIEITAEVERAHRMLIEPLWPRLRGVAEADIAHRVSRVGDRGALAMLADLHPGVVPTDAGLTVSTSCPEDTELSDGDGLVLVPCAFAWPEVLLMRQTAGAPTLAYAPRGIAGLWTDRQRARAGLAELIGRTRAQILTLLELPMTTGQLAGSLGIAAPSVSPQVAVLRDNGLVTSTRRGRVIVHERTGRGDGLIGGV</sequence>
<dbReference type="PANTHER" id="PTHR43132">
    <property type="entry name" value="ARSENICAL RESISTANCE OPERON REPRESSOR ARSR-RELATED"/>
    <property type="match status" value="1"/>
</dbReference>
<reference evidence="5 6" key="1">
    <citation type="submission" date="2017-07" db="EMBL/GenBank/DDBJ databases">
        <title>Draft whole genome sequences of clinical Proprionibacteriaceae strains.</title>
        <authorList>
            <person name="Bernier A.-M."/>
            <person name="Bernard K."/>
            <person name="Domingo M.-C."/>
        </authorList>
    </citation>
    <scope>NUCLEOTIDE SEQUENCE [LARGE SCALE GENOMIC DNA]</scope>
    <source>
        <strain evidence="5 6">NML 030167</strain>
    </source>
</reference>
<dbReference type="SUPFAM" id="SSF46785">
    <property type="entry name" value="Winged helix' DNA-binding domain"/>
    <property type="match status" value="1"/>
</dbReference>
<dbReference type="Gene3D" id="1.10.10.10">
    <property type="entry name" value="Winged helix-like DNA-binding domain superfamily/Winged helix DNA-binding domain"/>
    <property type="match status" value="1"/>
</dbReference>
<evidence type="ECO:0000259" key="4">
    <source>
        <dbReference type="SMART" id="SM00419"/>
    </source>
</evidence>
<dbReference type="Proteomes" id="UP000215896">
    <property type="component" value="Unassembled WGS sequence"/>
</dbReference>
<evidence type="ECO:0000313" key="6">
    <source>
        <dbReference type="Proteomes" id="UP000215896"/>
    </source>
</evidence>
<protein>
    <submittedName>
        <fullName evidence="5">Transcriptional regulator</fullName>
    </submittedName>
</protein>
<evidence type="ECO:0000256" key="2">
    <source>
        <dbReference type="ARBA" id="ARBA00023125"/>
    </source>
</evidence>
<dbReference type="AlphaFoldDB" id="A0A255GGM4"/>
<dbReference type="InterPro" id="IPR051011">
    <property type="entry name" value="Metal_resp_trans_reg"/>
</dbReference>
<keyword evidence="6" id="KW-1185">Reference proteome</keyword>
<evidence type="ECO:0000256" key="3">
    <source>
        <dbReference type="ARBA" id="ARBA00023163"/>
    </source>
</evidence>
<feature type="domain" description="HTH crp-type" evidence="4">
    <location>
        <begin position="285"/>
        <end position="334"/>
    </location>
</feature>
<dbReference type="InterPro" id="IPR001845">
    <property type="entry name" value="HTH_ArsR_DNA-bd_dom"/>
</dbReference>
<dbReference type="PANTHER" id="PTHR43132:SF8">
    <property type="entry name" value="HTH-TYPE TRANSCRIPTIONAL REGULATOR KMTR"/>
    <property type="match status" value="1"/>
</dbReference>
<keyword evidence="3" id="KW-0804">Transcription</keyword>
<dbReference type="InterPro" id="IPR036390">
    <property type="entry name" value="WH_DNA-bd_sf"/>
</dbReference>
<dbReference type="GO" id="GO:0003700">
    <property type="term" value="F:DNA-binding transcription factor activity"/>
    <property type="evidence" value="ECO:0007669"/>
    <property type="project" value="InterPro"/>
</dbReference>
<organism evidence="5 6">
    <name type="scientific">Enemella evansiae</name>
    <dbReference type="NCBI Taxonomy" id="2016499"/>
    <lineage>
        <taxon>Bacteria</taxon>
        <taxon>Bacillati</taxon>
        <taxon>Actinomycetota</taxon>
        <taxon>Actinomycetes</taxon>
        <taxon>Propionibacteriales</taxon>
        <taxon>Propionibacteriaceae</taxon>
        <taxon>Enemella</taxon>
    </lineage>
</organism>
<evidence type="ECO:0000256" key="1">
    <source>
        <dbReference type="ARBA" id="ARBA00023015"/>
    </source>
</evidence>
<proteinExistence type="predicted"/>
<dbReference type="Pfam" id="PF19361">
    <property type="entry name" value="DUF5937"/>
    <property type="match status" value="1"/>
</dbReference>
<dbReference type="CDD" id="cd00090">
    <property type="entry name" value="HTH_ARSR"/>
    <property type="match status" value="1"/>
</dbReference>
<gene>
    <name evidence="5" type="ORF">CGZ94_09275</name>
</gene>
<dbReference type="InterPro" id="IPR012318">
    <property type="entry name" value="HTH_CRP"/>
</dbReference>
<dbReference type="Pfam" id="PF01022">
    <property type="entry name" value="HTH_5"/>
    <property type="match status" value="1"/>
</dbReference>
<evidence type="ECO:0000313" key="5">
    <source>
        <dbReference type="EMBL" id="OYO14741.1"/>
    </source>
</evidence>
<dbReference type="SMART" id="SM00419">
    <property type="entry name" value="HTH_CRP"/>
    <property type="match status" value="1"/>
</dbReference>
<accession>A0A255GGM4</accession>
<dbReference type="InterPro" id="IPR011991">
    <property type="entry name" value="ArsR-like_HTH"/>
</dbReference>
<dbReference type="EMBL" id="NMVO01000012">
    <property type="protein sequence ID" value="OYO14741.1"/>
    <property type="molecule type" value="Genomic_DNA"/>
</dbReference>
<dbReference type="GO" id="GO:0003677">
    <property type="term" value="F:DNA binding"/>
    <property type="evidence" value="ECO:0007669"/>
    <property type="project" value="UniProtKB-KW"/>
</dbReference>
<comment type="caution">
    <text evidence="5">The sequence shown here is derived from an EMBL/GenBank/DDBJ whole genome shotgun (WGS) entry which is preliminary data.</text>
</comment>
<keyword evidence="2" id="KW-0238">DNA-binding</keyword>
<dbReference type="InterPro" id="IPR045981">
    <property type="entry name" value="DUF5937"/>
</dbReference>